<reference evidence="1 2" key="1">
    <citation type="submission" date="2024-05" db="EMBL/GenBank/DDBJ databases">
        <authorList>
            <person name="De Oliveira J.P."/>
            <person name="Noriler S.A."/>
            <person name="De Oliveira A.G."/>
            <person name="Sipoli D.S."/>
        </authorList>
    </citation>
    <scope>NUCLEOTIDE SEQUENCE [LARGE SCALE GENOMIC DNA]</scope>
    <source>
        <strain evidence="1 2">LABIM192</strain>
    </source>
</reference>
<organism evidence="1 2">
    <name type="scientific">Chromobacterium phragmitis</name>
    <dbReference type="NCBI Taxonomy" id="2202141"/>
    <lineage>
        <taxon>Bacteria</taxon>
        <taxon>Pseudomonadati</taxon>
        <taxon>Pseudomonadota</taxon>
        <taxon>Betaproteobacteria</taxon>
        <taxon>Neisseriales</taxon>
        <taxon>Chromobacteriaceae</taxon>
        <taxon>Chromobacterium</taxon>
    </lineage>
</organism>
<dbReference type="RefSeq" id="WP_347936384.1">
    <property type="nucleotide sequence ID" value="NZ_CP158160.1"/>
</dbReference>
<accession>A0ABV0IU48</accession>
<name>A0ABV0IU48_9NEIS</name>
<protein>
    <recommendedName>
        <fullName evidence="3">Hemagglutinin</fullName>
    </recommendedName>
</protein>
<proteinExistence type="predicted"/>
<dbReference type="Proteomes" id="UP001462502">
    <property type="component" value="Unassembled WGS sequence"/>
</dbReference>
<dbReference type="PROSITE" id="PS51257">
    <property type="entry name" value="PROKAR_LIPOPROTEIN"/>
    <property type="match status" value="1"/>
</dbReference>
<gene>
    <name evidence="1" type="ORF">ABI908_11965</name>
</gene>
<evidence type="ECO:0000313" key="1">
    <source>
        <dbReference type="EMBL" id="MEO9384811.1"/>
    </source>
</evidence>
<comment type="caution">
    <text evidence="1">The sequence shown here is derived from an EMBL/GenBank/DDBJ whole genome shotgun (WGS) entry which is preliminary data.</text>
</comment>
<evidence type="ECO:0008006" key="3">
    <source>
        <dbReference type="Google" id="ProtNLM"/>
    </source>
</evidence>
<keyword evidence="2" id="KW-1185">Reference proteome</keyword>
<dbReference type="EMBL" id="JBDXMI010000001">
    <property type="protein sequence ID" value="MEO9384811.1"/>
    <property type="molecule type" value="Genomic_DNA"/>
</dbReference>
<evidence type="ECO:0000313" key="2">
    <source>
        <dbReference type="Proteomes" id="UP001462502"/>
    </source>
</evidence>
<sequence length="560" mass="58789">MLNKKQNLLVLSVMAAALSGCGGGGGGEGSSSSFTQKSQISGDLNCQTSACSMPAGAATDPAGKVYLLQNASNQEATVTIDGPLTNSWDAVMTRISSDTAGNGRIGGGARGGDGAADAILAQKMQVVYDNIATYAGISQRAQARMKLEKRVTASARYALNDSRAWYDSIGSRTLNTTMKASAALPSGGTVYVWAQDDAAAVTAEQANFLAERFANSVYPIESAVISEPWGSVASTWRAISLDSGTKDVHLVLAQLNQPANAFKGLMGYVLPTNALLKSVALDPACATEDCSPFANSNEALVTFLNVDTLVAKDDGQLWSQNGRGPALSLSTLGHEYQHLLYSYNKLFRQNITGATTWENELAAQTMGYLVAADTYHGGRSNGPDAHPDLGAGSDFTRFLASPACDLKRWPALSSDASGVSCYPKALATGMLMLHQYGAGVMKPWVTGANVGEKALNDGLASVGGGNYGSLMQRLYTSLLLADFPTWAAGYGFPAKQVTLPASPYLIGGKAISLPEVRVGKQEVQLTMDSTQEAYRVTLIPMGGKVTIAMPANSRLSLVKR</sequence>